<organism evidence="4 5">
    <name type="scientific">Paracoccus aestuariivivens</name>
    <dbReference type="NCBI Taxonomy" id="1820333"/>
    <lineage>
        <taxon>Bacteria</taxon>
        <taxon>Pseudomonadati</taxon>
        <taxon>Pseudomonadota</taxon>
        <taxon>Alphaproteobacteria</taxon>
        <taxon>Rhodobacterales</taxon>
        <taxon>Paracoccaceae</taxon>
        <taxon>Paracoccus</taxon>
    </lineage>
</organism>
<dbReference type="InterPro" id="IPR036291">
    <property type="entry name" value="NAD(P)-bd_dom_sf"/>
</dbReference>
<comment type="similarity">
    <text evidence="1 3">Belongs to the short-chain dehydrogenases/reductases (SDR) family.</text>
</comment>
<protein>
    <submittedName>
        <fullName evidence="4">SDR family NAD(P)-dependent oxidoreductase</fullName>
    </submittedName>
</protein>
<reference evidence="4 5" key="1">
    <citation type="submission" date="2019-11" db="EMBL/GenBank/DDBJ databases">
        <authorList>
            <person name="Dong K."/>
        </authorList>
    </citation>
    <scope>NUCLEOTIDE SEQUENCE [LARGE SCALE GENOMIC DNA]</scope>
    <source>
        <strain evidence="4 5">NBRC 111993</strain>
    </source>
</reference>
<dbReference type="OrthoDB" id="9793825at2"/>
<evidence type="ECO:0000256" key="1">
    <source>
        <dbReference type="ARBA" id="ARBA00006484"/>
    </source>
</evidence>
<evidence type="ECO:0000256" key="3">
    <source>
        <dbReference type="RuleBase" id="RU000363"/>
    </source>
</evidence>
<gene>
    <name evidence="4" type="ORF">GL286_20950</name>
</gene>
<dbReference type="InterPro" id="IPR002347">
    <property type="entry name" value="SDR_fam"/>
</dbReference>
<dbReference type="EMBL" id="WMIE01000030">
    <property type="protein sequence ID" value="MTH80168.1"/>
    <property type="molecule type" value="Genomic_DNA"/>
</dbReference>
<dbReference type="Pfam" id="PF00106">
    <property type="entry name" value="adh_short"/>
    <property type="match status" value="1"/>
</dbReference>
<proteinExistence type="inferred from homology"/>
<dbReference type="PANTHER" id="PTHR43976">
    <property type="entry name" value="SHORT CHAIN DEHYDROGENASE"/>
    <property type="match status" value="1"/>
</dbReference>
<keyword evidence="2" id="KW-0560">Oxidoreductase</keyword>
<dbReference type="SUPFAM" id="SSF51735">
    <property type="entry name" value="NAD(P)-binding Rossmann-fold domains"/>
    <property type="match status" value="1"/>
</dbReference>
<evidence type="ECO:0000313" key="5">
    <source>
        <dbReference type="Proteomes" id="UP000478183"/>
    </source>
</evidence>
<name>A0A6L6JG50_9RHOB</name>
<sequence length="252" mass="26239">MNTVLITGCSTGFGREIALHFLAQGWNVVATMRDPAASTLPASERLRVLPLDVTDPGSIRSALAKAGPIDVLVNNAGIGWLNAVEGTSAELAHGLFETNFFGTLAMLQAVLPDMRQRGAGVIINIGSSSTLKPLPLLAVYRASKAAVTALTESLDLELSSFGIRARVVVPGMAPTTSFAENVQQRLGTTGGFSEPYAPMAEAMLEGLRTFAPQEVTSTSDVAEAVYRAATDPDCPVVLPAGPDAIACARAAE</sequence>
<dbReference type="CDD" id="cd05374">
    <property type="entry name" value="17beta-HSD-like_SDR_c"/>
    <property type="match status" value="1"/>
</dbReference>
<dbReference type="GO" id="GO:0016491">
    <property type="term" value="F:oxidoreductase activity"/>
    <property type="evidence" value="ECO:0007669"/>
    <property type="project" value="UniProtKB-KW"/>
</dbReference>
<dbReference type="Proteomes" id="UP000478183">
    <property type="component" value="Unassembled WGS sequence"/>
</dbReference>
<dbReference type="AlphaFoldDB" id="A0A6L6JG50"/>
<dbReference type="PANTHER" id="PTHR43976:SF16">
    <property type="entry name" value="SHORT-CHAIN DEHYDROGENASE_REDUCTASE FAMILY PROTEIN"/>
    <property type="match status" value="1"/>
</dbReference>
<accession>A0A6L6JG50</accession>
<dbReference type="InterPro" id="IPR051911">
    <property type="entry name" value="SDR_oxidoreductase"/>
</dbReference>
<dbReference type="PRINTS" id="PR00081">
    <property type="entry name" value="GDHRDH"/>
</dbReference>
<evidence type="ECO:0000313" key="4">
    <source>
        <dbReference type="EMBL" id="MTH80168.1"/>
    </source>
</evidence>
<dbReference type="Gene3D" id="3.40.50.720">
    <property type="entry name" value="NAD(P)-binding Rossmann-like Domain"/>
    <property type="match status" value="1"/>
</dbReference>
<keyword evidence="5" id="KW-1185">Reference proteome</keyword>
<evidence type="ECO:0000256" key="2">
    <source>
        <dbReference type="ARBA" id="ARBA00023002"/>
    </source>
</evidence>
<dbReference type="PRINTS" id="PR00080">
    <property type="entry name" value="SDRFAMILY"/>
</dbReference>
<comment type="caution">
    <text evidence="4">The sequence shown here is derived from an EMBL/GenBank/DDBJ whole genome shotgun (WGS) entry which is preliminary data.</text>
</comment>
<dbReference type="RefSeq" id="WP_155097518.1">
    <property type="nucleotide sequence ID" value="NZ_WMIE01000030.1"/>
</dbReference>